<dbReference type="RefSeq" id="XP_001747536.1">
    <property type="nucleotide sequence ID" value="XM_001747484.1"/>
</dbReference>
<feature type="signal peptide" evidence="5">
    <location>
        <begin position="1"/>
        <end position="20"/>
    </location>
</feature>
<dbReference type="SUPFAM" id="SSF50249">
    <property type="entry name" value="Nucleic acid-binding proteins"/>
    <property type="match status" value="1"/>
</dbReference>
<feature type="region of interest" description="Disordered" evidence="4">
    <location>
        <begin position="258"/>
        <end position="316"/>
    </location>
</feature>
<evidence type="ECO:0000256" key="3">
    <source>
        <dbReference type="ARBA" id="ARBA00023043"/>
    </source>
</evidence>
<dbReference type="PANTHER" id="PTHR24156:SF3">
    <property type="entry name" value="ANKYRIN REPEAT DOMAIN-CONTAINING PROTEIN 34C-LIKE"/>
    <property type="match status" value="1"/>
</dbReference>
<dbReference type="Pfam" id="PF12796">
    <property type="entry name" value="Ank_2"/>
    <property type="match status" value="1"/>
</dbReference>
<evidence type="ECO:0000259" key="6">
    <source>
        <dbReference type="Pfam" id="PF08646"/>
    </source>
</evidence>
<gene>
    <name evidence="7" type="ORF">MONBRDRAFT_27162</name>
</gene>
<feature type="region of interest" description="Disordered" evidence="4">
    <location>
        <begin position="192"/>
        <end position="237"/>
    </location>
</feature>
<accession>A9V4H6</accession>
<evidence type="ECO:0000313" key="7">
    <source>
        <dbReference type="EMBL" id="EDQ87616.1"/>
    </source>
</evidence>
<evidence type="ECO:0000256" key="2">
    <source>
        <dbReference type="ARBA" id="ARBA00022737"/>
    </source>
</evidence>
<dbReference type="PANTHER" id="PTHR24156">
    <property type="entry name" value="ANK_REP_REGION DOMAIN-CONTAINING PROTEIN"/>
    <property type="match status" value="1"/>
</dbReference>
<proteinExistence type="inferred from homology"/>
<feature type="compositionally biased region" description="Polar residues" evidence="4">
    <location>
        <begin position="393"/>
        <end position="407"/>
    </location>
</feature>
<keyword evidence="3" id="KW-0040">ANK repeat</keyword>
<dbReference type="EMBL" id="CH991558">
    <property type="protein sequence ID" value="EDQ87616.1"/>
    <property type="molecule type" value="Genomic_DNA"/>
</dbReference>
<dbReference type="Gene3D" id="1.25.40.20">
    <property type="entry name" value="Ankyrin repeat-containing domain"/>
    <property type="match status" value="1"/>
</dbReference>
<dbReference type="InterPro" id="IPR002110">
    <property type="entry name" value="Ankyrin_rpt"/>
</dbReference>
<dbReference type="Gene3D" id="2.40.50.140">
    <property type="entry name" value="Nucleic acid-binding proteins"/>
    <property type="match status" value="1"/>
</dbReference>
<dbReference type="SUPFAM" id="SSF48403">
    <property type="entry name" value="Ankyrin repeat"/>
    <property type="match status" value="1"/>
</dbReference>
<evidence type="ECO:0000256" key="5">
    <source>
        <dbReference type="SAM" id="SignalP"/>
    </source>
</evidence>
<dbReference type="InterPro" id="IPR013955">
    <property type="entry name" value="Rep_factor-A_C"/>
</dbReference>
<dbReference type="GeneID" id="5892797"/>
<dbReference type="Pfam" id="PF08646">
    <property type="entry name" value="Rep_fac-A_C"/>
    <property type="match status" value="1"/>
</dbReference>
<feature type="region of interest" description="Disordered" evidence="4">
    <location>
        <begin position="649"/>
        <end position="675"/>
    </location>
</feature>
<name>A9V4H6_MONBE</name>
<dbReference type="InterPro" id="IPR042637">
    <property type="entry name" value="AN34A/B/C"/>
</dbReference>
<feature type="region of interest" description="Disordered" evidence="4">
    <location>
        <begin position="783"/>
        <end position="805"/>
    </location>
</feature>
<dbReference type="Proteomes" id="UP000001357">
    <property type="component" value="Unassembled WGS sequence"/>
</dbReference>
<protein>
    <recommendedName>
        <fullName evidence="6">Replication factor A C-terminal domain-containing protein</fullName>
    </recommendedName>
</protein>
<feature type="region of interest" description="Disordered" evidence="4">
    <location>
        <begin position="328"/>
        <end position="452"/>
    </location>
</feature>
<feature type="domain" description="Replication factor A C-terminal" evidence="6">
    <location>
        <begin position="16"/>
        <end position="91"/>
    </location>
</feature>
<dbReference type="InterPro" id="IPR012340">
    <property type="entry name" value="NA-bd_OB-fold"/>
</dbReference>
<keyword evidence="5" id="KW-0732">Signal</keyword>
<keyword evidence="8" id="KW-1185">Reference proteome</keyword>
<feature type="compositionally biased region" description="Polar residues" evidence="4">
    <location>
        <begin position="227"/>
        <end position="237"/>
    </location>
</feature>
<evidence type="ECO:0000256" key="4">
    <source>
        <dbReference type="SAM" id="MobiDB-lite"/>
    </source>
</evidence>
<feature type="compositionally biased region" description="Low complexity" evidence="4">
    <location>
        <begin position="464"/>
        <end position="473"/>
    </location>
</feature>
<organism evidence="7 8">
    <name type="scientific">Monosiga brevicollis</name>
    <name type="common">Choanoflagellate</name>
    <dbReference type="NCBI Taxonomy" id="81824"/>
    <lineage>
        <taxon>Eukaryota</taxon>
        <taxon>Choanoflagellata</taxon>
        <taxon>Craspedida</taxon>
        <taxon>Salpingoecidae</taxon>
        <taxon>Monosiga</taxon>
    </lineage>
</organism>
<comment type="similarity">
    <text evidence="1">Belongs to the ANKRD34 family.</text>
</comment>
<feature type="region of interest" description="Disordered" evidence="4">
    <location>
        <begin position="464"/>
        <end position="529"/>
    </location>
</feature>
<keyword evidence="2" id="KW-0677">Repeat</keyword>
<evidence type="ECO:0000256" key="1">
    <source>
        <dbReference type="ARBA" id="ARBA00010029"/>
    </source>
</evidence>
<evidence type="ECO:0000313" key="8">
    <source>
        <dbReference type="Proteomes" id="UP000001357"/>
    </source>
</evidence>
<feature type="compositionally biased region" description="Polar residues" evidence="4">
    <location>
        <begin position="203"/>
        <end position="213"/>
    </location>
</feature>
<dbReference type="InterPro" id="IPR036770">
    <property type="entry name" value="Ankyrin_rpt-contain_sf"/>
</dbReference>
<reference evidence="7 8" key="1">
    <citation type="journal article" date="2008" name="Nature">
        <title>The genome of the choanoflagellate Monosiga brevicollis and the origin of metazoans.</title>
        <authorList>
            <consortium name="JGI Sequencing"/>
            <person name="King N."/>
            <person name="Westbrook M.J."/>
            <person name="Young S.L."/>
            <person name="Kuo A."/>
            <person name="Abedin M."/>
            <person name="Chapman J."/>
            <person name="Fairclough S."/>
            <person name="Hellsten U."/>
            <person name="Isogai Y."/>
            <person name="Letunic I."/>
            <person name="Marr M."/>
            <person name="Pincus D."/>
            <person name="Putnam N."/>
            <person name="Rokas A."/>
            <person name="Wright K.J."/>
            <person name="Zuzow R."/>
            <person name="Dirks W."/>
            <person name="Good M."/>
            <person name="Goodstein D."/>
            <person name="Lemons D."/>
            <person name="Li W."/>
            <person name="Lyons J.B."/>
            <person name="Morris A."/>
            <person name="Nichols S."/>
            <person name="Richter D.J."/>
            <person name="Salamov A."/>
            <person name="Bork P."/>
            <person name="Lim W.A."/>
            <person name="Manning G."/>
            <person name="Miller W.T."/>
            <person name="McGinnis W."/>
            <person name="Shapiro H."/>
            <person name="Tjian R."/>
            <person name="Grigoriev I.V."/>
            <person name="Rokhsar D."/>
        </authorList>
    </citation>
    <scope>NUCLEOTIDE SEQUENCE [LARGE SCALE GENOMIC DNA]</scope>
    <source>
        <strain evidence="8">MX1 / ATCC 50154</strain>
    </source>
</reference>
<sequence>MALVVLPGLVASVSPSLTYAACPQCTKKLQPRNEQTMTCLTCHIVQDRAEVTPRWRIQLTIHDHQKTYLATLFGANGDRLMGVSAPTFAMWRQDLAPYFPQPGQLDAAIHRALSSWIAGALYLLAIELQPRVQRQLQAHLTRTNSTLLGWRHLEAVLHKNHFVVSNLTRQTALAAPLMDLLRARLTPPATAGPGALQQDLCLPSTTPDPQASPIQAPAHQIPHTRSAHTPQVPSQAGLTSQCLDLPVALGVHMDHELDSTILGPSDHGQGPSHDHDASNPAPWMALSPALDQASATTAARSKRSGLEPRGANRGPFTAVPISVQSYALPASSSPPLEHEAATRLPSPPPLSQADSLETDTRVENDSSSPLPPATDARDIDPRESPLAPPTPSSMPVSGTQTASCEEATTSRKPERRHSPLKATKTKTGLCRQTPRFVVAPSPAPSQPQPERAGRVQLMAGNAATSTPLPAASPRSRRSRLDSTTTASDKVAQPATKTEIEPSPDATRTLGRQNEREPPPSPTPPKDHALDVALGAVPSTPALVGLWRPAAAVVTETPQLFGCRPAREDALVSASPSLECAQRAAGPHSGRPSAASSDLANALPIESSLSPSTQNPMLQLHFDTQPPEVSSRYDALHAAALELEGLEDVLNDHPDSTQPSPSFKADSGRTTRDMGTQTGISAEDFDALWTASPESEREEILAYRVTTTKTGDLTTEYLVQRASEEARWEPECSLSRAAMMLHADKLAASRADLVERQRQLQGPPTSHMRIASGPTRKEIETAASNTHASKAGLDADDTIESDTPRAAQQTIKRIKPAVEGFDGAGGKELGAVTGTCLWRRCGSAEAWELPVGKMEDFVHRLKRRLRRSHRLDRASVQDLVRQTLRGNVDEQDELGRTALMHICALGASRVLKYLLQDYSPNLLLRDCDGATVLSHAAMSGRRKHRLQLAIALLRYGAPAQVEALLQTSHFQGRTGAAMVAAIVEMGRSRYSEDADYLVYLLRQQLPPPPRPTSPHTLALKDTGEALERGTTAKKQAEAEAWAERLSSAFADDCMDQGFVFAADPLDAAEPRGVDAMDDDAYAQYMRTYLNARVFGEHRHHHASTSAFDATEEEVAAERARRARLAEEASARILREQVEETARKRMRTRSNDVVEYAVRADAFFDQLQQRLIAQDDQSAPADSDATPTLLVFGNVPWLGEDRIAATARILGGLEAPAASTVPPAKTTKVMNADKGEPGDETARARAAVAAEATQRRKVLRLAQKRWHPDRWEKYLPLFAAEEQERVREGVKATAQLLNALVEDLS</sequence>
<dbReference type="InParanoid" id="A9V4H6"/>
<dbReference type="KEGG" id="mbr:MONBRDRAFT_27162"/>
<feature type="chain" id="PRO_5002744656" description="Replication factor A C-terminal domain-containing protein" evidence="5">
    <location>
        <begin position="21"/>
        <end position="1303"/>
    </location>
</feature>